<evidence type="ECO:0000256" key="9">
    <source>
        <dbReference type="ARBA" id="ARBA00023014"/>
    </source>
</evidence>
<dbReference type="GO" id="GO:0003678">
    <property type="term" value="F:DNA helicase activity"/>
    <property type="evidence" value="ECO:0007669"/>
    <property type="project" value="InterPro"/>
</dbReference>
<dbReference type="Pfam" id="PF13307">
    <property type="entry name" value="Helicase_C_2"/>
    <property type="match status" value="1"/>
</dbReference>
<name>A0A1L1PM67_HYDIT</name>
<dbReference type="PANTHER" id="PTHR11472">
    <property type="entry name" value="DNA REPAIR DEAD HELICASE RAD3/XP-D SUBFAMILY MEMBER"/>
    <property type="match status" value="1"/>
</dbReference>
<evidence type="ECO:0000313" key="15">
    <source>
        <dbReference type="EMBL" id="CDN88037.1"/>
    </source>
</evidence>
<dbReference type="Gene3D" id="3.40.50.300">
    <property type="entry name" value="P-loop containing nucleotide triphosphate hydrolases"/>
    <property type="match status" value="2"/>
</dbReference>
<evidence type="ECO:0000256" key="1">
    <source>
        <dbReference type="ARBA" id="ARBA00022485"/>
    </source>
</evidence>
<evidence type="ECO:0000256" key="5">
    <source>
        <dbReference type="ARBA" id="ARBA00022801"/>
    </source>
</evidence>
<keyword evidence="1" id="KW-0004">4Fe-4S</keyword>
<keyword evidence="6 15" id="KW-0347">Helicase</keyword>
<evidence type="ECO:0000256" key="7">
    <source>
        <dbReference type="ARBA" id="ARBA00022840"/>
    </source>
</evidence>
<evidence type="ECO:0000256" key="6">
    <source>
        <dbReference type="ARBA" id="ARBA00022806"/>
    </source>
</evidence>
<gene>
    <name evidence="15" type="ORF">BN948_02468</name>
</gene>
<accession>A0A1L1PM67</accession>
<feature type="domain" description="Helicase ATP-binding" evidence="14">
    <location>
        <begin position="180"/>
        <end position="427"/>
    </location>
</feature>
<keyword evidence="7" id="KW-0067">ATP-binding</keyword>
<dbReference type="InterPro" id="IPR010614">
    <property type="entry name" value="RAD3-like_helicase_DEAD"/>
</dbReference>
<dbReference type="InterPro" id="IPR006555">
    <property type="entry name" value="ATP-dep_Helicase_C"/>
</dbReference>
<evidence type="ECO:0000256" key="4">
    <source>
        <dbReference type="ARBA" id="ARBA00022763"/>
    </source>
</evidence>
<reference evidence="16" key="1">
    <citation type="submission" date="2014-11" db="EMBL/GenBank/DDBJ databases">
        <title>Draft genome sequence of Hydrogenophaga intermedia S1.</title>
        <authorList>
            <person name="Gan H.M."/>
            <person name="Chew T.H."/>
            <person name="Stolz A."/>
        </authorList>
    </citation>
    <scope>NUCLEOTIDE SEQUENCE [LARGE SCALE GENOMIC DNA]</scope>
    <source>
        <strain evidence="16">S1</strain>
    </source>
</reference>
<dbReference type="GO" id="GO:0046872">
    <property type="term" value="F:metal ion binding"/>
    <property type="evidence" value="ECO:0007669"/>
    <property type="project" value="UniProtKB-KW"/>
</dbReference>
<dbReference type="PANTHER" id="PTHR11472:SF34">
    <property type="entry name" value="REGULATOR OF TELOMERE ELONGATION HELICASE 1"/>
    <property type="match status" value="1"/>
</dbReference>
<protein>
    <submittedName>
        <fullName evidence="15">Helicase c2</fullName>
    </submittedName>
</protein>
<dbReference type="Proteomes" id="UP000028878">
    <property type="component" value="Unassembled WGS sequence"/>
</dbReference>
<evidence type="ECO:0000256" key="10">
    <source>
        <dbReference type="ARBA" id="ARBA00023125"/>
    </source>
</evidence>
<keyword evidence="10" id="KW-0238">DNA-binding</keyword>
<dbReference type="InterPro" id="IPR006554">
    <property type="entry name" value="Helicase-like_DEXD_c2"/>
</dbReference>
<dbReference type="InterPro" id="IPR014013">
    <property type="entry name" value="Helic_SF1/SF2_ATP-bd_DinG/Rad3"/>
</dbReference>
<dbReference type="Pfam" id="PF06733">
    <property type="entry name" value="DEAD_2"/>
    <property type="match status" value="1"/>
</dbReference>
<evidence type="ECO:0000256" key="11">
    <source>
        <dbReference type="ARBA" id="ARBA00023204"/>
    </source>
</evidence>
<dbReference type="InterPro" id="IPR045028">
    <property type="entry name" value="DinG/Rad3-like"/>
</dbReference>
<evidence type="ECO:0000259" key="14">
    <source>
        <dbReference type="PROSITE" id="PS51193"/>
    </source>
</evidence>
<evidence type="ECO:0000256" key="12">
    <source>
        <dbReference type="ARBA" id="ARBA00023235"/>
    </source>
</evidence>
<dbReference type="GO" id="GO:0016818">
    <property type="term" value="F:hydrolase activity, acting on acid anhydrides, in phosphorus-containing anhydrides"/>
    <property type="evidence" value="ECO:0007669"/>
    <property type="project" value="InterPro"/>
</dbReference>
<proteinExistence type="inferred from homology"/>
<keyword evidence="16" id="KW-1185">Reference proteome</keyword>
<evidence type="ECO:0000313" key="16">
    <source>
        <dbReference type="Proteomes" id="UP000028878"/>
    </source>
</evidence>
<dbReference type="SMART" id="SM00488">
    <property type="entry name" value="DEXDc2"/>
    <property type="match status" value="1"/>
</dbReference>
<keyword evidence="3" id="KW-0547">Nucleotide-binding</keyword>
<evidence type="ECO:0000256" key="13">
    <source>
        <dbReference type="ARBA" id="ARBA00038058"/>
    </source>
</evidence>
<evidence type="ECO:0000256" key="8">
    <source>
        <dbReference type="ARBA" id="ARBA00023004"/>
    </source>
</evidence>
<sequence>MSAEPVSEPLRVAVRRLCDFAARAGDLDHRFTPAPSAFEGIAGHASVAARRPAHYQRERTLSGLCEGLLLQGRADGYDPQARRLDETKTHRGDPTLITPNRQALHWAQAQVYGWLLCEAENLDAIELALIYYDIDSGHETVLTRQGTRDSLRAFTQDLCTRYRDWAWQEAEHRRARDAALATMPFPFEGYRAGQRELTEAVFRSQRAGRHLLAQAPTGIGKTVATLFGALRAMPVLGSDQLLVLTPKTTGRAIALDGLRRLNAQPMRVLERLAREKACEHPDKACHGESCPLAQGFYDRLGGAREAAARVGWLDREALREIALAHRICPYYLAQEMQRWADVVVGDVNHWFDLNAQAWSLAQAEGWRVQLLLDEAHNLAERARRMYSAELDPQRFGAWRAQAPKALKATMDSVHRAWGALAPQAPEAAPDTPALDDALPAAFMATLGRHVATLTDFMARHPQAAVGLQPWLFEAVHFLRVAERFGAHSVVERSPGPPARRGKPRPRLALRCLLPAELLTPRWAGAHAATLFSATLAPMAHAQRLLGLPEPVARLEVDSPFDPAQWSVRVARGLSTRWADRVRTLPRLVDELGAHYRAHPGNHLAFFSSFDYLTQAMEAFRAAHPDVTVWSQSRSMDEAAREAFIARFVEGGQGMGFAVLGGVFGEGIDLPGSRLVGVSIATLGLPPPDALSEALRERLQHTGAQGWADTYLYPGLHKVVQAAGRLIRTPQDRGTLLLLDERFASPEVRALLPPWWGVR</sequence>
<evidence type="ECO:0000256" key="3">
    <source>
        <dbReference type="ARBA" id="ARBA00022741"/>
    </source>
</evidence>
<dbReference type="PROSITE" id="PS51193">
    <property type="entry name" value="HELICASE_ATP_BIND_2"/>
    <property type="match status" value="1"/>
</dbReference>
<dbReference type="GO" id="GO:0006281">
    <property type="term" value="P:DNA repair"/>
    <property type="evidence" value="ECO:0007669"/>
    <property type="project" value="UniProtKB-KW"/>
</dbReference>
<dbReference type="SMART" id="SM00491">
    <property type="entry name" value="HELICc2"/>
    <property type="match status" value="1"/>
</dbReference>
<dbReference type="RefSeq" id="WP_009517939.1">
    <property type="nucleotide sequence ID" value="NZ_CCAE010000018.1"/>
</dbReference>
<keyword evidence="5" id="KW-0378">Hydrolase</keyword>
<keyword evidence="4" id="KW-0227">DNA damage</keyword>
<keyword evidence="2" id="KW-0479">Metal-binding</keyword>
<dbReference type="InterPro" id="IPR027417">
    <property type="entry name" value="P-loop_NTPase"/>
</dbReference>
<keyword evidence="9" id="KW-0411">Iron-sulfur</keyword>
<keyword evidence="12" id="KW-0413">Isomerase</keyword>
<comment type="similarity">
    <text evidence="13">Belongs to the helicase family. DinG subfamily.</text>
</comment>
<dbReference type="GO" id="GO:0005524">
    <property type="term" value="F:ATP binding"/>
    <property type="evidence" value="ECO:0007669"/>
    <property type="project" value="UniProtKB-KW"/>
</dbReference>
<dbReference type="GO" id="GO:0051539">
    <property type="term" value="F:4 iron, 4 sulfur cluster binding"/>
    <property type="evidence" value="ECO:0007669"/>
    <property type="project" value="UniProtKB-KW"/>
</dbReference>
<keyword evidence="8" id="KW-0408">Iron</keyword>
<keyword evidence="11" id="KW-0234">DNA repair</keyword>
<dbReference type="EMBL" id="CCAE010000018">
    <property type="protein sequence ID" value="CDN88037.1"/>
    <property type="molecule type" value="Genomic_DNA"/>
</dbReference>
<dbReference type="AlphaFoldDB" id="A0A1L1PM67"/>
<evidence type="ECO:0000256" key="2">
    <source>
        <dbReference type="ARBA" id="ARBA00022723"/>
    </source>
</evidence>
<dbReference type="GO" id="GO:0003677">
    <property type="term" value="F:DNA binding"/>
    <property type="evidence" value="ECO:0007669"/>
    <property type="project" value="UniProtKB-KW"/>
</dbReference>
<dbReference type="SUPFAM" id="SSF52540">
    <property type="entry name" value="P-loop containing nucleoside triphosphate hydrolases"/>
    <property type="match status" value="2"/>
</dbReference>
<organism evidence="15 16">
    <name type="scientific">Hydrogenophaga intermedia</name>
    <dbReference type="NCBI Taxonomy" id="65786"/>
    <lineage>
        <taxon>Bacteria</taxon>
        <taxon>Pseudomonadati</taxon>
        <taxon>Pseudomonadota</taxon>
        <taxon>Betaproteobacteria</taxon>
        <taxon>Burkholderiales</taxon>
        <taxon>Comamonadaceae</taxon>
        <taxon>Hydrogenophaga</taxon>
    </lineage>
</organism>